<reference evidence="1" key="1">
    <citation type="journal article" date="2014" name="Front. Microbiol.">
        <title>High frequency of phylogenetically diverse reductive dehalogenase-homologous genes in deep subseafloor sedimentary metagenomes.</title>
        <authorList>
            <person name="Kawai M."/>
            <person name="Futagami T."/>
            <person name="Toyoda A."/>
            <person name="Takaki Y."/>
            <person name="Nishi S."/>
            <person name="Hori S."/>
            <person name="Arai W."/>
            <person name="Tsubouchi T."/>
            <person name="Morono Y."/>
            <person name="Uchiyama I."/>
            <person name="Ito T."/>
            <person name="Fujiyama A."/>
            <person name="Inagaki F."/>
            <person name="Takami H."/>
        </authorList>
    </citation>
    <scope>NUCLEOTIDE SEQUENCE</scope>
    <source>
        <strain evidence="1">Expedition CK06-06</strain>
    </source>
</reference>
<accession>X1CD96</accession>
<evidence type="ECO:0000313" key="1">
    <source>
        <dbReference type="EMBL" id="GAG82231.1"/>
    </source>
</evidence>
<dbReference type="Gene3D" id="2.160.20.10">
    <property type="entry name" value="Single-stranded right-handed beta-helix, Pectin lyase-like"/>
    <property type="match status" value="1"/>
</dbReference>
<protein>
    <recommendedName>
        <fullName evidence="2">Periplasmic copper-binding protein NosD beta helix domain-containing protein</fullName>
    </recommendedName>
</protein>
<organism evidence="1">
    <name type="scientific">marine sediment metagenome</name>
    <dbReference type="NCBI Taxonomy" id="412755"/>
    <lineage>
        <taxon>unclassified sequences</taxon>
        <taxon>metagenomes</taxon>
        <taxon>ecological metagenomes</taxon>
    </lineage>
</organism>
<dbReference type="AlphaFoldDB" id="X1CD96"/>
<gene>
    <name evidence="1" type="ORF">S01H4_35887</name>
</gene>
<evidence type="ECO:0008006" key="2">
    <source>
        <dbReference type="Google" id="ProtNLM"/>
    </source>
</evidence>
<sequence length="295" mass="32106">ICQRNGTKVYNNDITSGGMGITISFNCTNNEIYGNTVSGGLPALFLLQNNPGTFANNMIYQNSFTATGCLIYLGLNPAFDVHDNFVFNNNFSGEFIKKLQDIVSPSSGGIQFWYCYPTCGNYWTSHSGTDAHKGPNQDTPGGDGIGDSPFMLDFVGIWFDNYPRMEPWNGTKVNWDTGAPSLSGEYPPDSSTGVSVNEPIVNVTIVDPCDCIDWSIEGDYINDASGTNSPCGNKWATSITPLPDNVIITWYVNVTDGFNASHVVYSFTTEGMIPVVDADGNDDMIVTARGEYLFI</sequence>
<dbReference type="EMBL" id="BART01019125">
    <property type="protein sequence ID" value="GAG82231.1"/>
    <property type="molecule type" value="Genomic_DNA"/>
</dbReference>
<feature type="non-terminal residue" evidence="1">
    <location>
        <position position="295"/>
    </location>
</feature>
<feature type="non-terminal residue" evidence="1">
    <location>
        <position position="1"/>
    </location>
</feature>
<dbReference type="InterPro" id="IPR012334">
    <property type="entry name" value="Pectin_lyas_fold"/>
</dbReference>
<name>X1CD96_9ZZZZ</name>
<proteinExistence type="predicted"/>
<comment type="caution">
    <text evidence="1">The sequence shown here is derived from an EMBL/GenBank/DDBJ whole genome shotgun (WGS) entry which is preliminary data.</text>
</comment>